<reference evidence="2" key="1">
    <citation type="submission" date="2021-07" db="EMBL/GenBank/DDBJ databases">
        <authorList>
            <person name="Durling M."/>
        </authorList>
    </citation>
    <scope>NUCLEOTIDE SEQUENCE</scope>
</reference>
<sequence length="196" mass="23120">MDQKTFLLAIKESQKFEWLMEFCYGYKTRPTTSKLLGDKFLHHHVYKQAIALKYGGHECESDAWLLHFAIWVQACIWKPAMSINYPFRAPKQVGRYEKLVVSPTVSYPFPKSRDEKFNEIDRVVDAFLKSLEGLFTIQDLDFSHHKGTSNFTAYYDQERNVFVSKARSEDRKRKNRADDEDEEAEMRVYAKRRAGE</sequence>
<dbReference type="OrthoDB" id="10297285at2759"/>
<dbReference type="AlphaFoldDB" id="A0A9N9L983"/>
<gene>
    <name evidence="2" type="ORF">HYFRA_00013203</name>
</gene>
<evidence type="ECO:0000313" key="2">
    <source>
        <dbReference type="EMBL" id="CAG8960015.1"/>
    </source>
</evidence>
<evidence type="ECO:0000313" key="3">
    <source>
        <dbReference type="Proteomes" id="UP000696280"/>
    </source>
</evidence>
<keyword evidence="3" id="KW-1185">Reference proteome</keyword>
<accession>A0A9N9L983</accession>
<comment type="caution">
    <text evidence="2">The sequence shown here is derived from an EMBL/GenBank/DDBJ whole genome shotgun (WGS) entry which is preliminary data.</text>
</comment>
<proteinExistence type="predicted"/>
<feature type="region of interest" description="Disordered" evidence="1">
    <location>
        <begin position="166"/>
        <end position="196"/>
    </location>
</feature>
<organism evidence="2 3">
    <name type="scientific">Hymenoscyphus fraxineus</name>
    <dbReference type="NCBI Taxonomy" id="746836"/>
    <lineage>
        <taxon>Eukaryota</taxon>
        <taxon>Fungi</taxon>
        <taxon>Dikarya</taxon>
        <taxon>Ascomycota</taxon>
        <taxon>Pezizomycotina</taxon>
        <taxon>Leotiomycetes</taxon>
        <taxon>Helotiales</taxon>
        <taxon>Helotiaceae</taxon>
        <taxon>Hymenoscyphus</taxon>
    </lineage>
</organism>
<dbReference type="Proteomes" id="UP000696280">
    <property type="component" value="Unassembled WGS sequence"/>
</dbReference>
<name>A0A9N9L983_9HELO</name>
<feature type="compositionally biased region" description="Basic and acidic residues" evidence="1">
    <location>
        <begin position="185"/>
        <end position="196"/>
    </location>
</feature>
<protein>
    <submittedName>
        <fullName evidence="2">Uncharacterized protein</fullName>
    </submittedName>
</protein>
<dbReference type="EMBL" id="CAJVRL010000095">
    <property type="protein sequence ID" value="CAG8960015.1"/>
    <property type="molecule type" value="Genomic_DNA"/>
</dbReference>
<evidence type="ECO:0000256" key="1">
    <source>
        <dbReference type="SAM" id="MobiDB-lite"/>
    </source>
</evidence>